<protein>
    <submittedName>
        <fullName evidence="2">Class I SAM-dependent methyltransferase</fullName>
    </submittedName>
</protein>
<evidence type="ECO:0000259" key="1">
    <source>
        <dbReference type="Pfam" id="PF13847"/>
    </source>
</evidence>
<reference evidence="2 3" key="1">
    <citation type="submission" date="2020-08" db="EMBL/GenBank/DDBJ databases">
        <title>A Genomic Blueprint of the Chicken Gut Microbiome.</title>
        <authorList>
            <person name="Gilroy R."/>
            <person name="Ravi A."/>
            <person name="Getino M."/>
            <person name="Pursley I."/>
            <person name="Horton D.L."/>
            <person name="Alikhan N.-F."/>
            <person name="Baker D."/>
            <person name="Gharbi K."/>
            <person name="Hall N."/>
            <person name="Watson M."/>
            <person name="Adriaenssens E.M."/>
            <person name="Foster-Nyarko E."/>
            <person name="Jarju S."/>
            <person name="Secka A."/>
            <person name="Antonio M."/>
            <person name="Oren A."/>
            <person name="Chaudhuri R."/>
            <person name="La Ragione R.M."/>
            <person name="Hildebrand F."/>
            <person name="Pallen M.J."/>
        </authorList>
    </citation>
    <scope>NUCLEOTIDE SEQUENCE [LARGE SCALE GENOMIC DNA]</scope>
    <source>
        <strain evidence="2 3">Sa3CVN1</strain>
    </source>
</reference>
<keyword evidence="2" id="KW-0489">Methyltransferase</keyword>
<dbReference type="CDD" id="cd02440">
    <property type="entry name" value="AdoMet_MTases"/>
    <property type="match status" value="1"/>
</dbReference>
<dbReference type="PANTHER" id="PTHR43667:SF2">
    <property type="entry name" value="FATTY ACID C-METHYL TRANSFERASE"/>
    <property type="match status" value="1"/>
</dbReference>
<dbReference type="EMBL" id="JACSRA010000014">
    <property type="protein sequence ID" value="MBD7911761.1"/>
    <property type="molecule type" value="Genomic_DNA"/>
</dbReference>
<dbReference type="InterPro" id="IPR029063">
    <property type="entry name" value="SAM-dependent_MTases_sf"/>
</dbReference>
<dbReference type="InterPro" id="IPR050723">
    <property type="entry name" value="CFA/CMAS"/>
</dbReference>
<organism evidence="2 3">
    <name type="scientific">Clostridium cibarium</name>
    <dbReference type="NCBI Taxonomy" id="2762247"/>
    <lineage>
        <taxon>Bacteria</taxon>
        <taxon>Bacillati</taxon>
        <taxon>Bacillota</taxon>
        <taxon>Clostridia</taxon>
        <taxon>Eubacteriales</taxon>
        <taxon>Clostridiaceae</taxon>
        <taxon>Clostridium</taxon>
    </lineage>
</organism>
<dbReference type="Gene3D" id="3.40.50.150">
    <property type="entry name" value="Vaccinia Virus protein VP39"/>
    <property type="match status" value="1"/>
</dbReference>
<accession>A0ABR8PUB5</accession>
<keyword evidence="3" id="KW-1185">Reference proteome</keyword>
<dbReference type="GO" id="GO:0008168">
    <property type="term" value="F:methyltransferase activity"/>
    <property type="evidence" value="ECO:0007669"/>
    <property type="project" value="UniProtKB-KW"/>
</dbReference>
<dbReference type="SUPFAM" id="SSF53335">
    <property type="entry name" value="S-adenosyl-L-methionine-dependent methyltransferases"/>
    <property type="match status" value="1"/>
</dbReference>
<dbReference type="GO" id="GO:0032259">
    <property type="term" value="P:methylation"/>
    <property type="evidence" value="ECO:0007669"/>
    <property type="project" value="UniProtKB-KW"/>
</dbReference>
<name>A0ABR8PUB5_9CLOT</name>
<dbReference type="Pfam" id="PF13847">
    <property type="entry name" value="Methyltransf_31"/>
    <property type="match status" value="1"/>
</dbReference>
<dbReference type="Proteomes" id="UP000627781">
    <property type="component" value="Unassembled WGS sequence"/>
</dbReference>
<evidence type="ECO:0000313" key="2">
    <source>
        <dbReference type="EMBL" id="MBD7911761.1"/>
    </source>
</evidence>
<keyword evidence="2" id="KW-0808">Transferase</keyword>
<feature type="domain" description="Methyltransferase" evidence="1">
    <location>
        <begin position="64"/>
        <end position="172"/>
    </location>
</feature>
<dbReference type="PANTHER" id="PTHR43667">
    <property type="entry name" value="CYCLOPROPANE-FATTY-ACYL-PHOSPHOLIPID SYNTHASE"/>
    <property type="match status" value="1"/>
</dbReference>
<gene>
    <name evidence="2" type="ORF">H9661_10360</name>
</gene>
<dbReference type="InterPro" id="IPR025714">
    <property type="entry name" value="Methyltranfer_dom"/>
</dbReference>
<comment type="caution">
    <text evidence="2">The sequence shown here is derived from an EMBL/GenBank/DDBJ whole genome shotgun (WGS) entry which is preliminary data.</text>
</comment>
<proteinExistence type="predicted"/>
<sequence>MKDKLNSEIIKNDNDVFVMLDNLLEEKDNEWWNKFYSDREKPIPFFKNIPDENLVSYMDKDLLKKGKALDIGCGYGRNSFYLYKNGFQTTGIDFSKTSIEWGKQIQKEDSSNVNFLCQSIFDFKDTQESYDFIYDSGCLHHIKPHRRPEYLKIISKYLKSDGYFAMVCFNLKGGSNISDYDVYKDCSMHGGMGFSEHKLKEVLEPYFQIIEFREMIETTNENIFGKSFLWTVLMKKNKIFCISTQNQLFS</sequence>
<dbReference type="RefSeq" id="WP_191768648.1">
    <property type="nucleotide sequence ID" value="NZ_JACSRA010000014.1"/>
</dbReference>
<evidence type="ECO:0000313" key="3">
    <source>
        <dbReference type="Proteomes" id="UP000627781"/>
    </source>
</evidence>